<reference evidence="6 7" key="1">
    <citation type="journal article" date="2019" name="Int. J. Syst. Evol. Microbiol.">
        <title>The Global Catalogue of Microorganisms (GCM) 10K type strain sequencing project: providing services to taxonomists for standard genome sequencing and annotation.</title>
        <authorList>
            <consortium name="The Broad Institute Genomics Platform"/>
            <consortium name="The Broad Institute Genome Sequencing Center for Infectious Disease"/>
            <person name="Wu L."/>
            <person name="Ma J."/>
        </authorList>
    </citation>
    <scope>NUCLEOTIDE SEQUENCE [LARGE SCALE GENOMIC DNA]</scope>
    <source>
        <strain evidence="6 7">GX26</strain>
    </source>
</reference>
<evidence type="ECO:0000313" key="6">
    <source>
        <dbReference type="EMBL" id="MFC6955444.1"/>
    </source>
</evidence>
<feature type="transmembrane region" description="Helical" evidence="5">
    <location>
        <begin position="224"/>
        <end position="246"/>
    </location>
</feature>
<dbReference type="Proteomes" id="UP001596395">
    <property type="component" value="Unassembled WGS sequence"/>
</dbReference>
<name>A0ABD5VJ55_9EURY</name>
<dbReference type="InterPro" id="IPR038978">
    <property type="entry name" value="MJ0935"/>
</dbReference>
<keyword evidence="3 5" id="KW-1133">Transmembrane helix</keyword>
<evidence type="ECO:0000256" key="5">
    <source>
        <dbReference type="SAM" id="Phobius"/>
    </source>
</evidence>
<dbReference type="RefSeq" id="WP_336352371.1">
    <property type="nucleotide sequence ID" value="NZ_JAZAQL010000006.1"/>
</dbReference>
<organism evidence="6 7">
    <name type="scientific">Halorubellus litoreus</name>
    <dbReference type="NCBI Taxonomy" id="755308"/>
    <lineage>
        <taxon>Archaea</taxon>
        <taxon>Methanobacteriati</taxon>
        <taxon>Methanobacteriota</taxon>
        <taxon>Stenosarchaea group</taxon>
        <taxon>Halobacteria</taxon>
        <taxon>Halobacteriales</taxon>
        <taxon>Halorubellaceae</taxon>
        <taxon>Halorubellus</taxon>
    </lineage>
</organism>
<accession>A0ABD5VJ55</accession>
<evidence type="ECO:0000256" key="1">
    <source>
        <dbReference type="ARBA" id="ARBA00004141"/>
    </source>
</evidence>
<dbReference type="PANTHER" id="PTHR42198:SF1">
    <property type="entry name" value="INTEGRAL MEMBRANE PROTEIN"/>
    <property type="match status" value="1"/>
</dbReference>
<feature type="transmembrane region" description="Helical" evidence="5">
    <location>
        <begin position="141"/>
        <end position="162"/>
    </location>
</feature>
<proteinExistence type="predicted"/>
<keyword evidence="4 5" id="KW-0472">Membrane</keyword>
<dbReference type="GO" id="GO:0016020">
    <property type="term" value="C:membrane"/>
    <property type="evidence" value="ECO:0007669"/>
    <property type="project" value="UniProtKB-SubCell"/>
</dbReference>
<sequence length="306" mass="33839">MARTAEKAATLANESAEMRDALETVRSVADENDGVVRWTDVKDDISSGQWGRLLEKDILVDGDDGFEFADADAVADVLDGNGDDDYEMEDIPEVEDSGSSWKTRDKAAGVLTLVLMSGYYFDPIMQIVGGAFDLVLGPLDAALPFYAVILSISLVTGLYSSVLQANMVDQDKVAAYQEKFQALQEREKEAKERDDDAAVDRIQEERMDAMGDQMNMMKENFRPMAWITLLTIPAFLWMAWMIGIRGSAGHLQGLEQTVVMPFAGEVSWQNGSIGPLPAWIAFYFLCSMGFQQVMRKALDLDTPTPS</sequence>
<comment type="subcellular location">
    <subcellularLocation>
        <location evidence="1">Membrane</location>
        <topology evidence="1">Multi-pass membrane protein</topology>
    </subcellularLocation>
</comment>
<dbReference type="InterPro" id="IPR002809">
    <property type="entry name" value="EMC3/TMCO1"/>
</dbReference>
<feature type="transmembrane region" description="Helical" evidence="5">
    <location>
        <begin position="107"/>
        <end position="129"/>
    </location>
</feature>
<dbReference type="AlphaFoldDB" id="A0ABD5VJ55"/>
<keyword evidence="7" id="KW-1185">Reference proteome</keyword>
<dbReference type="PANTHER" id="PTHR42198">
    <property type="entry name" value="INTEGRAL MEMBRANE PROTEIN"/>
    <property type="match status" value="1"/>
</dbReference>
<keyword evidence="2 5" id="KW-0812">Transmembrane</keyword>
<evidence type="ECO:0000256" key="4">
    <source>
        <dbReference type="ARBA" id="ARBA00023136"/>
    </source>
</evidence>
<evidence type="ECO:0000256" key="3">
    <source>
        <dbReference type="ARBA" id="ARBA00022989"/>
    </source>
</evidence>
<dbReference type="Pfam" id="PF01956">
    <property type="entry name" value="EMC3_TMCO1"/>
    <property type="match status" value="1"/>
</dbReference>
<dbReference type="SMART" id="SM01415">
    <property type="entry name" value="DUF106"/>
    <property type="match status" value="1"/>
</dbReference>
<feature type="transmembrane region" description="Helical" evidence="5">
    <location>
        <begin position="266"/>
        <end position="286"/>
    </location>
</feature>
<gene>
    <name evidence="6" type="ORF">ACFQGB_21490</name>
</gene>
<protein>
    <submittedName>
        <fullName evidence="6">DUF106 domain-containing protein</fullName>
    </submittedName>
</protein>
<dbReference type="EMBL" id="JBHSXN010000006">
    <property type="protein sequence ID" value="MFC6955444.1"/>
    <property type="molecule type" value="Genomic_DNA"/>
</dbReference>
<comment type="caution">
    <text evidence="6">The sequence shown here is derived from an EMBL/GenBank/DDBJ whole genome shotgun (WGS) entry which is preliminary data.</text>
</comment>
<evidence type="ECO:0000313" key="7">
    <source>
        <dbReference type="Proteomes" id="UP001596395"/>
    </source>
</evidence>
<evidence type="ECO:0000256" key="2">
    <source>
        <dbReference type="ARBA" id="ARBA00022692"/>
    </source>
</evidence>